<evidence type="ECO:0000256" key="1">
    <source>
        <dbReference type="ARBA" id="ARBA00004141"/>
    </source>
</evidence>
<dbReference type="InterPro" id="IPR013130">
    <property type="entry name" value="Fe3_Rdtase_TM_dom"/>
</dbReference>
<comment type="subcellular location">
    <subcellularLocation>
        <location evidence="1">Membrane</location>
        <topology evidence="1">Multi-pass membrane protein</topology>
    </subcellularLocation>
</comment>
<dbReference type="RefSeq" id="WP_382371343.1">
    <property type="nucleotide sequence ID" value="NZ_JBHLWB010000009.1"/>
</dbReference>
<keyword evidence="6" id="KW-0408">Iron</keyword>
<evidence type="ECO:0000313" key="11">
    <source>
        <dbReference type="Proteomes" id="UP001589767"/>
    </source>
</evidence>
<evidence type="ECO:0000256" key="3">
    <source>
        <dbReference type="ARBA" id="ARBA00022617"/>
    </source>
</evidence>
<evidence type="ECO:0000259" key="9">
    <source>
        <dbReference type="Pfam" id="PF01794"/>
    </source>
</evidence>
<feature type="transmembrane region" description="Helical" evidence="8">
    <location>
        <begin position="143"/>
        <end position="163"/>
    </location>
</feature>
<keyword evidence="3" id="KW-0349">Heme</keyword>
<keyword evidence="11" id="KW-1185">Reference proteome</keyword>
<evidence type="ECO:0000256" key="2">
    <source>
        <dbReference type="ARBA" id="ARBA00022448"/>
    </source>
</evidence>
<keyword evidence="3" id="KW-0479">Metal-binding</keyword>
<protein>
    <submittedName>
        <fullName evidence="10">Ferric reductase-like transmembrane domain-containing protein</fullName>
    </submittedName>
</protein>
<reference evidence="10 11" key="1">
    <citation type="submission" date="2024-09" db="EMBL/GenBank/DDBJ databases">
        <authorList>
            <person name="Sun Q."/>
            <person name="Mori K."/>
        </authorList>
    </citation>
    <scope>NUCLEOTIDE SEQUENCE [LARGE SCALE GENOMIC DNA]</scope>
    <source>
        <strain evidence="10 11">CCM 7539</strain>
    </source>
</reference>
<evidence type="ECO:0000256" key="5">
    <source>
        <dbReference type="ARBA" id="ARBA00022989"/>
    </source>
</evidence>
<comment type="caution">
    <text evidence="10">The sequence shown here is derived from an EMBL/GenBank/DDBJ whole genome shotgun (WGS) entry which is preliminary data.</text>
</comment>
<dbReference type="PANTHER" id="PTHR36964">
    <property type="entry name" value="PROTEIN-METHIONINE-SULFOXIDE REDUCTASE HEME-BINDING SUBUNIT MSRQ"/>
    <property type="match status" value="1"/>
</dbReference>
<dbReference type="PANTHER" id="PTHR36964:SF1">
    <property type="entry name" value="PROTEIN-METHIONINE-SULFOXIDE REDUCTASE HEME-BINDING SUBUNIT MSRQ"/>
    <property type="match status" value="1"/>
</dbReference>
<evidence type="ECO:0000313" key="10">
    <source>
        <dbReference type="EMBL" id="MFC0309673.1"/>
    </source>
</evidence>
<evidence type="ECO:0000256" key="4">
    <source>
        <dbReference type="ARBA" id="ARBA00022692"/>
    </source>
</evidence>
<dbReference type="Pfam" id="PF01794">
    <property type="entry name" value="Ferric_reduct"/>
    <property type="match status" value="1"/>
</dbReference>
<feature type="domain" description="Ferric oxidoreductase" evidence="9">
    <location>
        <begin position="46"/>
        <end position="158"/>
    </location>
</feature>
<keyword evidence="4 8" id="KW-0812">Transmembrane</keyword>
<proteinExistence type="predicted"/>
<organism evidence="10 11">
    <name type="scientific">Gallibacterium trehalosifermentans</name>
    <dbReference type="NCBI Taxonomy" id="516935"/>
    <lineage>
        <taxon>Bacteria</taxon>
        <taxon>Pseudomonadati</taxon>
        <taxon>Pseudomonadota</taxon>
        <taxon>Gammaproteobacteria</taxon>
        <taxon>Pasteurellales</taxon>
        <taxon>Pasteurellaceae</taxon>
        <taxon>Gallibacterium</taxon>
    </lineage>
</organism>
<feature type="transmembrane region" description="Helical" evidence="8">
    <location>
        <begin position="41"/>
        <end position="66"/>
    </location>
</feature>
<keyword evidence="5 8" id="KW-1133">Transmembrane helix</keyword>
<feature type="transmembrane region" description="Helical" evidence="8">
    <location>
        <begin position="9"/>
        <end position="29"/>
    </location>
</feature>
<dbReference type="Proteomes" id="UP001589767">
    <property type="component" value="Unassembled WGS sequence"/>
</dbReference>
<dbReference type="InterPro" id="IPR022837">
    <property type="entry name" value="MsrQ-like"/>
</dbReference>
<keyword evidence="7 8" id="KW-0472">Membrane</keyword>
<keyword evidence="2" id="KW-0813">Transport</keyword>
<evidence type="ECO:0000256" key="8">
    <source>
        <dbReference type="SAM" id="Phobius"/>
    </source>
</evidence>
<feature type="transmembrane region" description="Helical" evidence="8">
    <location>
        <begin position="78"/>
        <end position="96"/>
    </location>
</feature>
<evidence type="ECO:0000256" key="6">
    <source>
        <dbReference type="ARBA" id="ARBA00023004"/>
    </source>
</evidence>
<dbReference type="EMBL" id="JBHLWB010000009">
    <property type="protein sequence ID" value="MFC0309673.1"/>
    <property type="molecule type" value="Genomic_DNA"/>
</dbReference>
<sequence length="195" mass="22933">MLFKFFRYLIHLGGFLPLIWLIYTINFNFSTSFGSDPSKEIIHFLGYVALSFFLALFSFRIIVQLCHQTIFLPLHRSLGLWGLFWLVLHILSYLFLELGFNMPLFVNELITRTYLQLGGIAALIFIIIAISSIPIIKRRLKAYWFPLHKLTLIAIILSTIHYYLSLKTYNLDSIFFICLSILFVLWKLFHKKLTT</sequence>
<feature type="transmembrane region" description="Helical" evidence="8">
    <location>
        <begin position="169"/>
        <end position="189"/>
    </location>
</feature>
<evidence type="ECO:0000256" key="7">
    <source>
        <dbReference type="ARBA" id="ARBA00023136"/>
    </source>
</evidence>
<gene>
    <name evidence="10" type="ORF">ACFFHK_08140</name>
</gene>
<accession>A0ABV6H2G3</accession>
<feature type="transmembrane region" description="Helical" evidence="8">
    <location>
        <begin position="116"/>
        <end position="136"/>
    </location>
</feature>
<name>A0ABV6H2G3_9PAST</name>